<dbReference type="EMBL" id="OKRB01000009">
    <property type="protein sequence ID" value="SPE17592.1"/>
    <property type="molecule type" value="Genomic_DNA"/>
</dbReference>
<sequence>MRADAMGLTPAEAGWSAKLACAPQSCDWGTVYRPRRGFWRAREQRAEGREQGSGVEPTCFRAWAYLQQLLSRQKLLLL</sequence>
<dbReference type="AlphaFoldDB" id="A0A2N9L2Q3"/>
<evidence type="ECO:0000313" key="2">
    <source>
        <dbReference type="Proteomes" id="UP000239735"/>
    </source>
</evidence>
<dbReference type="Proteomes" id="UP000239735">
    <property type="component" value="Unassembled WGS sequence"/>
</dbReference>
<organism evidence="1 2">
    <name type="scientific">Candidatus Sulfuritelmatomonas gaucii</name>
    <dbReference type="NCBI Taxonomy" id="2043161"/>
    <lineage>
        <taxon>Bacteria</taxon>
        <taxon>Pseudomonadati</taxon>
        <taxon>Acidobacteriota</taxon>
        <taxon>Terriglobia</taxon>
        <taxon>Terriglobales</taxon>
        <taxon>Acidobacteriaceae</taxon>
        <taxon>Candidatus Sulfuritelmatomonas</taxon>
    </lineage>
</organism>
<reference evidence="2" key="1">
    <citation type="submission" date="2018-02" db="EMBL/GenBank/DDBJ databases">
        <authorList>
            <person name="Hausmann B."/>
        </authorList>
    </citation>
    <scope>NUCLEOTIDE SEQUENCE [LARGE SCALE GENOMIC DNA]</scope>
    <source>
        <strain evidence="2">Peat soil MAG SbA5</strain>
    </source>
</reference>
<gene>
    <name evidence="1" type="ORF">SBA5_1060004</name>
</gene>
<name>A0A2N9L2Q3_9BACT</name>
<accession>A0A2N9L2Q3</accession>
<proteinExistence type="predicted"/>
<protein>
    <submittedName>
        <fullName evidence="1">Uncharacterized protein</fullName>
    </submittedName>
</protein>
<evidence type="ECO:0000313" key="1">
    <source>
        <dbReference type="EMBL" id="SPE17592.1"/>
    </source>
</evidence>